<dbReference type="GeneID" id="110418474"/>
<sequence>MLSSIHLGNMEVKIISREIIKPSSPTPHHLRSYKLSLLDQIEIAESIYIPLILFYSVASSDPGKRSNILKESLSKTLTHFYPFAGRVKDSFTIDCNDEGAIYMEAQVATDMSTVFKEPESTNLLLSLLPCDPLERFSEPSAKVMVAIQVSFFACGGMAICACVDHVVADAAATATFLKTWAAVACGANYVDNDLIYNRTSVFPPLDLSGFSKQFAGEKKDKKVLTRRLLLDGSRIASLRNEIGNGLCSYRPSRFEAVSALIGSAIMSTTTKKDETFPMVALAVNLRNRTNPPFPQQCIGNIFHLVQVEPQMEKTFNRSILARKIHESINKVDDNYVKNLHADGGYLDIIKNLVNNKIIFSCWCRFPFYETDFGWGKPIRIATALGIERGAFFLDTKDGEGIEAWITLAEEDMAKFEQDPDILAYTSVNGSI</sequence>
<dbReference type="Gene3D" id="3.30.559.10">
    <property type="entry name" value="Chloramphenicol acetyltransferase-like domain"/>
    <property type="match status" value="2"/>
</dbReference>
<dbReference type="PANTHER" id="PTHR31623">
    <property type="entry name" value="F21J9.9"/>
    <property type="match status" value="1"/>
</dbReference>
<dbReference type="RefSeq" id="XP_021286890.1">
    <property type="nucleotide sequence ID" value="XM_021431215.1"/>
</dbReference>
<evidence type="ECO:0000313" key="4">
    <source>
        <dbReference type="Proteomes" id="UP000504621"/>
    </source>
</evidence>
<keyword evidence="2" id="KW-0808">Transferase</keyword>
<gene>
    <name evidence="5" type="primary">LOC110418474</name>
</gene>
<dbReference type="Proteomes" id="UP000504621">
    <property type="component" value="Unplaced"/>
</dbReference>
<evidence type="ECO:0000256" key="1">
    <source>
        <dbReference type="ARBA" id="ARBA00009861"/>
    </source>
</evidence>
<dbReference type="OrthoDB" id="1932220at2759"/>
<protein>
    <submittedName>
        <fullName evidence="5">Vinorine synthase-like</fullName>
    </submittedName>
</protein>
<organism evidence="4 5">
    <name type="scientific">Herrania umbratica</name>
    <dbReference type="NCBI Taxonomy" id="108875"/>
    <lineage>
        <taxon>Eukaryota</taxon>
        <taxon>Viridiplantae</taxon>
        <taxon>Streptophyta</taxon>
        <taxon>Embryophyta</taxon>
        <taxon>Tracheophyta</taxon>
        <taxon>Spermatophyta</taxon>
        <taxon>Magnoliopsida</taxon>
        <taxon>eudicotyledons</taxon>
        <taxon>Gunneridae</taxon>
        <taxon>Pentapetalae</taxon>
        <taxon>rosids</taxon>
        <taxon>malvids</taxon>
        <taxon>Malvales</taxon>
        <taxon>Malvaceae</taxon>
        <taxon>Byttnerioideae</taxon>
        <taxon>Herrania</taxon>
    </lineage>
</organism>
<keyword evidence="4" id="KW-1185">Reference proteome</keyword>
<evidence type="ECO:0000256" key="3">
    <source>
        <dbReference type="ARBA" id="ARBA00023315"/>
    </source>
</evidence>
<comment type="similarity">
    <text evidence="1">Belongs to the plant acyltransferase family.</text>
</comment>
<keyword evidence="3" id="KW-0012">Acyltransferase</keyword>
<evidence type="ECO:0000256" key="2">
    <source>
        <dbReference type="ARBA" id="ARBA00022679"/>
    </source>
</evidence>
<dbReference type="Pfam" id="PF02458">
    <property type="entry name" value="Transferase"/>
    <property type="match status" value="1"/>
</dbReference>
<dbReference type="PANTHER" id="PTHR31623:SF28">
    <property type="entry name" value="BAHD ACYLTRANSFERASE"/>
    <property type="match status" value="1"/>
</dbReference>
<proteinExistence type="inferred from homology"/>
<name>A0A6J1AJ61_9ROSI</name>
<accession>A0A6J1AJ61</accession>
<dbReference type="GO" id="GO:0016746">
    <property type="term" value="F:acyltransferase activity"/>
    <property type="evidence" value="ECO:0007669"/>
    <property type="project" value="UniProtKB-KW"/>
</dbReference>
<dbReference type="InterPro" id="IPR023213">
    <property type="entry name" value="CAT-like_dom_sf"/>
</dbReference>
<dbReference type="AlphaFoldDB" id="A0A6J1AJ61"/>
<evidence type="ECO:0000313" key="5">
    <source>
        <dbReference type="RefSeq" id="XP_021286890.1"/>
    </source>
</evidence>
<reference evidence="5" key="1">
    <citation type="submission" date="2025-08" db="UniProtKB">
        <authorList>
            <consortium name="RefSeq"/>
        </authorList>
    </citation>
    <scope>IDENTIFICATION</scope>
    <source>
        <tissue evidence="5">Leaf</tissue>
    </source>
</reference>